<evidence type="ECO:0000313" key="2">
    <source>
        <dbReference type="EMBL" id="KAK7113736.1"/>
    </source>
</evidence>
<comment type="caution">
    <text evidence="2">The sequence shown here is derived from an EMBL/GenBank/DDBJ whole genome shotgun (WGS) entry which is preliminary data.</text>
</comment>
<protein>
    <recommendedName>
        <fullName evidence="4">C1q domain-containing protein</fullName>
    </recommendedName>
</protein>
<evidence type="ECO:0008006" key="4">
    <source>
        <dbReference type="Google" id="ProtNLM"/>
    </source>
</evidence>
<evidence type="ECO:0000313" key="3">
    <source>
        <dbReference type="Proteomes" id="UP001374579"/>
    </source>
</evidence>
<proteinExistence type="predicted"/>
<dbReference type="InterPro" id="IPR008983">
    <property type="entry name" value="Tumour_necrosis_fac-like_dom"/>
</dbReference>
<reference evidence="2 3" key="1">
    <citation type="submission" date="2024-02" db="EMBL/GenBank/DDBJ databases">
        <title>Chromosome-scale genome assembly of the rough periwinkle Littorina saxatilis.</title>
        <authorList>
            <person name="De Jode A."/>
            <person name="Faria R."/>
            <person name="Formenti G."/>
            <person name="Sims Y."/>
            <person name="Smith T.P."/>
            <person name="Tracey A."/>
            <person name="Wood J.M.D."/>
            <person name="Zagrodzka Z.B."/>
            <person name="Johannesson K."/>
            <person name="Butlin R.K."/>
            <person name="Leder E.H."/>
        </authorList>
    </citation>
    <scope>NUCLEOTIDE SEQUENCE [LARGE SCALE GENOMIC DNA]</scope>
    <source>
        <strain evidence="2">Snail1</strain>
        <tissue evidence="2">Muscle</tissue>
    </source>
</reference>
<dbReference type="AlphaFoldDB" id="A0AAN9BY99"/>
<name>A0AAN9BY99_9CAEN</name>
<evidence type="ECO:0000256" key="1">
    <source>
        <dbReference type="SAM" id="SignalP"/>
    </source>
</evidence>
<accession>A0AAN9BY99</accession>
<feature type="signal peptide" evidence="1">
    <location>
        <begin position="1"/>
        <end position="20"/>
    </location>
</feature>
<dbReference type="EMBL" id="JBAMIC010000002">
    <property type="protein sequence ID" value="KAK7113736.1"/>
    <property type="molecule type" value="Genomic_DNA"/>
</dbReference>
<gene>
    <name evidence="2" type="ORF">V1264_012974</name>
</gene>
<dbReference type="Proteomes" id="UP001374579">
    <property type="component" value="Unassembled WGS sequence"/>
</dbReference>
<feature type="chain" id="PRO_5042833857" description="C1q domain-containing protein" evidence="1">
    <location>
        <begin position="21"/>
        <end position="232"/>
    </location>
</feature>
<dbReference type="Gene3D" id="2.60.120.40">
    <property type="match status" value="1"/>
</dbReference>
<organism evidence="2 3">
    <name type="scientific">Littorina saxatilis</name>
    <dbReference type="NCBI Taxonomy" id="31220"/>
    <lineage>
        <taxon>Eukaryota</taxon>
        <taxon>Metazoa</taxon>
        <taxon>Spiralia</taxon>
        <taxon>Lophotrochozoa</taxon>
        <taxon>Mollusca</taxon>
        <taxon>Gastropoda</taxon>
        <taxon>Caenogastropoda</taxon>
        <taxon>Littorinimorpha</taxon>
        <taxon>Littorinoidea</taxon>
        <taxon>Littorinidae</taxon>
        <taxon>Littorina</taxon>
    </lineage>
</organism>
<keyword evidence="3" id="KW-1185">Reference proteome</keyword>
<dbReference type="SUPFAM" id="SSF49842">
    <property type="entry name" value="TNF-like"/>
    <property type="match status" value="1"/>
</dbReference>
<keyword evidence="1" id="KW-0732">Signal</keyword>
<sequence length="232" mass="25559">MGLLVRLLPVVCLVVLMVRGQVVEETRPPLFSDERAGFHIDNLSFKGIQMLLKWRSDFLASLSAINQTLDWVETTLDTHYTDEAMPNMTSYAEGLLSSVNSKLDTAQTMANSLNLTNDGDGLVAFMRSPANTVNVPGAFDADYRAGGTFTVPRQGLYQITIRTGVGSDISVVVNRNGNETLTSLSNNNYYDIRTRIRLAWLNEGDEIFTTGDLPGTFGVMLLRVQNLMPSSL</sequence>